<comment type="caution">
    <text evidence="3">The sequence shown here is derived from an EMBL/GenBank/DDBJ whole genome shotgun (WGS) entry which is preliminary data.</text>
</comment>
<reference evidence="3" key="1">
    <citation type="submission" date="2013-08" db="EMBL/GenBank/DDBJ databases">
        <title>Gene expansion shapes genome architecture in the human pathogen Lichtheimia corymbifera: an evolutionary genomics analysis in the ancient terrestrial Mucorales (Mucoromycotina).</title>
        <authorList>
            <person name="Schwartze V.U."/>
            <person name="Winter S."/>
            <person name="Shelest E."/>
            <person name="Marcet-Houben M."/>
            <person name="Horn F."/>
            <person name="Wehner S."/>
            <person name="Hoffmann K."/>
            <person name="Riege K."/>
            <person name="Sammeth M."/>
            <person name="Nowrousian M."/>
            <person name="Valiante V."/>
            <person name="Linde J."/>
            <person name="Jacobsen I.D."/>
            <person name="Marz M."/>
            <person name="Brakhage A.A."/>
            <person name="Gabaldon T."/>
            <person name="Bocker S."/>
            <person name="Voigt K."/>
        </authorList>
    </citation>
    <scope>NUCLEOTIDE SEQUENCE [LARGE SCALE GENOMIC DNA]</scope>
    <source>
        <strain evidence="3">FSU 9682</strain>
    </source>
</reference>
<dbReference type="Proteomes" id="UP000027586">
    <property type="component" value="Unassembled WGS sequence"/>
</dbReference>
<dbReference type="AlphaFoldDB" id="A0A068SE03"/>
<sequence length="554" mass="62794">MAASAPSQQALPADDTLKMVFRLMYEAASIHKDLMEKQEQHKTMRSLQDQLDKNRVPATPESDRVGQRLEQLGTAINALRHRLQEQEKEGMRHLHEALSERLAPAKEEIRRRREEQERRMQEKLNEVARTSDTLLKGMRAELVALKATSLSVDEGHKYVDQAVEKAKSSIQEKHGHDLNELRSQCKKAYREMNAEIRLFKTDQFKEVADAAWTSSAPKLAAKIREQLVPEISSKIQNQVKETVDASTPELQAKLSELVQTQVRSHLENSKAYDNLLKESEGFKALHTRVQAVDKLLKEMEPAMKGLERMESKVKEFDSKLAQLTQMADALMQHRGGSGSSSVEDSELLKTLSRRMDEMRTELSGTVDQLKTSENMVHMRYREIEQYLSPPNDTSEPAKKRQRVSESSAAEGGGESNLSSTIDDLMSKFQILERKHTHMVEYIEQFRTTTLHPEFPNRLQEVVANLFSNQQNHEGFLAYLVDPVAASSGQQVNLTVAPEGTPSPDTPVMSPAMMQAIQQLVQKKVDEQVSKHVSRLNELEKQYQQRQGGSSSSTQ</sequence>
<dbReference type="OrthoDB" id="2236709at2759"/>
<evidence type="ECO:0000256" key="1">
    <source>
        <dbReference type="SAM" id="Coils"/>
    </source>
</evidence>
<dbReference type="EMBL" id="CBTN010000086">
    <property type="protein sequence ID" value="CDH60245.1"/>
    <property type="molecule type" value="Genomic_DNA"/>
</dbReference>
<proteinExistence type="predicted"/>
<keyword evidence="4" id="KW-1185">Reference proteome</keyword>
<dbReference type="STRING" id="1263082.A0A068SE03"/>
<evidence type="ECO:0000313" key="4">
    <source>
        <dbReference type="Proteomes" id="UP000027586"/>
    </source>
</evidence>
<dbReference type="VEuPathDB" id="FungiDB:LCOR_11033.1"/>
<protein>
    <submittedName>
        <fullName evidence="3">Uncharacterized protein</fullName>
    </submittedName>
</protein>
<feature type="region of interest" description="Disordered" evidence="2">
    <location>
        <begin position="36"/>
        <end position="64"/>
    </location>
</feature>
<feature type="region of interest" description="Disordered" evidence="2">
    <location>
        <begin position="384"/>
        <end position="419"/>
    </location>
</feature>
<keyword evidence="1" id="KW-0175">Coiled coil</keyword>
<evidence type="ECO:0000313" key="3">
    <source>
        <dbReference type="EMBL" id="CDH60245.1"/>
    </source>
</evidence>
<name>A0A068SE03_9FUNG</name>
<evidence type="ECO:0000256" key="2">
    <source>
        <dbReference type="SAM" id="MobiDB-lite"/>
    </source>
</evidence>
<gene>
    <name evidence="3" type="ORF">LCOR_11033.1</name>
</gene>
<feature type="coiled-coil region" evidence="1">
    <location>
        <begin position="306"/>
        <end position="368"/>
    </location>
</feature>
<accession>A0A068SE03</accession>
<feature type="coiled-coil region" evidence="1">
    <location>
        <begin position="69"/>
        <end position="133"/>
    </location>
</feature>
<feature type="compositionally biased region" description="Basic and acidic residues" evidence="2">
    <location>
        <begin position="50"/>
        <end position="64"/>
    </location>
</feature>
<organism evidence="3 4">
    <name type="scientific">Lichtheimia corymbifera JMRC:FSU:9682</name>
    <dbReference type="NCBI Taxonomy" id="1263082"/>
    <lineage>
        <taxon>Eukaryota</taxon>
        <taxon>Fungi</taxon>
        <taxon>Fungi incertae sedis</taxon>
        <taxon>Mucoromycota</taxon>
        <taxon>Mucoromycotina</taxon>
        <taxon>Mucoromycetes</taxon>
        <taxon>Mucorales</taxon>
        <taxon>Lichtheimiaceae</taxon>
        <taxon>Lichtheimia</taxon>
    </lineage>
</organism>